<sequence length="589" mass="67944">MQNPSDFYHKQLVFFQDKEQKLKTKIRLIGIGRLLVFLFGAGLTYLFFKQTILSFSLAILFIGLFIYLIFEYNKFQKQYKKTIELISLNQWEIEIGQGNFSRCDSGEEFISPDHPFSYDLDLFGKNSFFAYLNRTATQSGKNRLAQALSSNDISNIKEKQESIIELCQKPEWRQDFIATAKLAETGTDEKSVLNWIKNHRAFLNQKYRFLPIAFSAISLVIIALVHFSILPFSLLTLWFFLGLGITMIWVKKIQSFGGHAGKAYSTIAQYEQLIKSIEEESFETILLKTKQTELLKQDVKASKKLLEFSRLLDKFDQRNNLFIGILGNALFLRDILLVYKIELWLNDNKNEVEKWFETLSFFDAQISLGNFAFNHPQYTFPKLISNRFCIDSTQIGHPLINFQKRVENDFKISTEEFFIITGANMAGKSTFLRTIGLSILMANCGLPVCAKKFEYHPIALISSMRTNDSLSKEESYFFSELKRLKLIVDEIKNKTYFIILDEILKGTNSQDKALGSRKFLSRLANSGSTGLIATHDLSLCNLSESAENIQNYYFDAEIIDDELHFDYQMKSGICQNMNASFLLKKMEIV</sequence>
<dbReference type="InterPro" id="IPR027417">
    <property type="entry name" value="P-loop_NTPase"/>
</dbReference>
<keyword evidence="7" id="KW-1185">Reference proteome</keyword>
<dbReference type="EMBL" id="JBHTMY010000002">
    <property type="protein sequence ID" value="MFD1315288.1"/>
    <property type="molecule type" value="Genomic_DNA"/>
</dbReference>
<reference evidence="7" key="1">
    <citation type="journal article" date="2019" name="Int. J. Syst. Evol. Microbiol.">
        <title>The Global Catalogue of Microorganisms (GCM) 10K type strain sequencing project: providing services to taxonomists for standard genome sequencing and annotation.</title>
        <authorList>
            <consortium name="The Broad Institute Genomics Platform"/>
            <consortium name="The Broad Institute Genome Sequencing Center for Infectious Disease"/>
            <person name="Wu L."/>
            <person name="Ma J."/>
        </authorList>
    </citation>
    <scope>NUCLEOTIDE SEQUENCE [LARGE SCALE GENOMIC DNA]</scope>
    <source>
        <strain evidence="7">CCUG 61485</strain>
    </source>
</reference>
<dbReference type="RefSeq" id="WP_377177292.1">
    <property type="nucleotide sequence ID" value="NZ_JBHTMY010000002.1"/>
</dbReference>
<evidence type="ECO:0000313" key="7">
    <source>
        <dbReference type="Proteomes" id="UP001597201"/>
    </source>
</evidence>
<evidence type="ECO:0000313" key="6">
    <source>
        <dbReference type="EMBL" id="MFD1315288.1"/>
    </source>
</evidence>
<feature type="domain" description="DNA mismatch repair proteins mutS family" evidence="5">
    <location>
        <begin position="415"/>
        <end position="587"/>
    </location>
</feature>
<accession>A0ABW3Y1F4</accession>
<keyword evidence="4" id="KW-1133">Transmembrane helix</keyword>
<dbReference type="InterPro" id="IPR000432">
    <property type="entry name" value="DNA_mismatch_repair_MutS_C"/>
</dbReference>
<dbReference type="PANTHER" id="PTHR11361:SF99">
    <property type="entry name" value="DNA MISMATCH REPAIR PROTEIN"/>
    <property type="match status" value="1"/>
</dbReference>
<protein>
    <submittedName>
        <fullName evidence="6">DNA mismatch repair protein MutS</fullName>
    </submittedName>
</protein>
<dbReference type="InterPro" id="IPR036187">
    <property type="entry name" value="DNA_mismatch_repair_MutS_sf"/>
</dbReference>
<keyword evidence="2" id="KW-0067">ATP-binding</keyword>
<dbReference type="Pfam" id="PF00488">
    <property type="entry name" value="MutS_V"/>
    <property type="match status" value="1"/>
</dbReference>
<dbReference type="InterPro" id="IPR045076">
    <property type="entry name" value="MutS"/>
</dbReference>
<organism evidence="6 7">
    <name type="scientific">Namhaeicola litoreus</name>
    <dbReference type="NCBI Taxonomy" id="1052145"/>
    <lineage>
        <taxon>Bacteria</taxon>
        <taxon>Pseudomonadati</taxon>
        <taxon>Bacteroidota</taxon>
        <taxon>Flavobacteriia</taxon>
        <taxon>Flavobacteriales</taxon>
        <taxon>Flavobacteriaceae</taxon>
        <taxon>Namhaeicola</taxon>
    </lineage>
</organism>
<comment type="caution">
    <text evidence="6">The sequence shown here is derived from an EMBL/GenBank/DDBJ whole genome shotgun (WGS) entry which is preliminary data.</text>
</comment>
<keyword evidence="4" id="KW-0812">Transmembrane</keyword>
<evidence type="ECO:0000256" key="4">
    <source>
        <dbReference type="SAM" id="Phobius"/>
    </source>
</evidence>
<dbReference type="SUPFAM" id="SSF52540">
    <property type="entry name" value="P-loop containing nucleoside triphosphate hydrolases"/>
    <property type="match status" value="1"/>
</dbReference>
<gene>
    <name evidence="6" type="ORF">ACFQ39_06635</name>
</gene>
<evidence type="ECO:0000259" key="5">
    <source>
        <dbReference type="SMART" id="SM00534"/>
    </source>
</evidence>
<dbReference type="Proteomes" id="UP001597201">
    <property type="component" value="Unassembled WGS sequence"/>
</dbReference>
<name>A0ABW3Y1F4_9FLAO</name>
<feature type="transmembrane region" description="Helical" evidence="4">
    <location>
        <begin position="52"/>
        <end position="70"/>
    </location>
</feature>
<dbReference type="Gene3D" id="1.10.1420.10">
    <property type="match status" value="1"/>
</dbReference>
<dbReference type="SUPFAM" id="SSF48334">
    <property type="entry name" value="DNA repair protein MutS, domain III"/>
    <property type="match status" value="1"/>
</dbReference>
<evidence type="ECO:0000256" key="1">
    <source>
        <dbReference type="ARBA" id="ARBA00022741"/>
    </source>
</evidence>
<keyword evidence="1" id="KW-0547">Nucleotide-binding</keyword>
<feature type="transmembrane region" description="Helical" evidence="4">
    <location>
        <begin position="28"/>
        <end position="46"/>
    </location>
</feature>
<dbReference type="SMART" id="SM00534">
    <property type="entry name" value="MUTSac"/>
    <property type="match status" value="1"/>
</dbReference>
<keyword evidence="3" id="KW-0238">DNA-binding</keyword>
<feature type="transmembrane region" description="Helical" evidence="4">
    <location>
        <begin position="207"/>
        <end position="226"/>
    </location>
</feature>
<proteinExistence type="predicted"/>
<evidence type="ECO:0000256" key="3">
    <source>
        <dbReference type="ARBA" id="ARBA00023125"/>
    </source>
</evidence>
<keyword evidence="4" id="KW-0472">Membrane</keyword>
<evidence type="ECO:0000256" key="2">
    <source>
        <dbReference type="ARBA" id="ARBA00022840"/>
    </source>
</evidence>
<dbReference type="PANTHER" id="PTHR11361">
    <property type="entry name" value="DNA MISMATCH REPAIR PROTEIN MUTS FAMILY MEMBER"/>
    <property type="match status" value="1"/>
</dbReference>
<dbReference type="Gene3D" id="3.40.50.300">
    <property type="entry name" value="P-loop containing nucleotide triphosphate hydrolases"/>
    <property type="match status" value="1"/>
</dbReference>